<proteinExistence type="inferred from homology"/>
<accession>A0A7K4C0I0</accession>
<dbReference type="PANTHER" id="PTHR30486:SF15">
    <property type="entry name" value="TYPE II_IV SECRETION SYSTEM ATPASE"/>
    <property type="match status" value="1"/>
</dbReference>
<dbReference type="Pfam" id="PF00437">
    <property type="entry name" value="T2SSE"/>
    <property type="match status" value="1"/>
</dbReference>
<evidence type="ECO:0000256" key="1">
    <source>
        <dbReference type="ARBA" id="ARBA00006611"/>
    </source>
</evidence>
<comment type="caution">
    <text evidence="3">The sequence shown here is derived from an EMBL/GenBank/DDBJ whole genome shotgun (WGS) entry which is preliminary data.</text>
</comment>
<feature type="domain" description="Bacterial type II secretion system protein E" evidence="2">
    <location>
        <begin position="134"/>
        <end position="447"/>
    </location>
</feature>
<gene>
    <name evidence="3" type="ORF">GX950_03410</name>
</gene>
<reference evidence="3 4" key="1">
    <citation type="journal article" date="2020" name="Biotechnol. Biofuels">
        <title>New insights from the biogas microbiome by comprehensive genome-resolved metagenomics of nearly 1600 species originating from multiple anaerobic digesters.</title>
        <authorList>
            <person name="Campanaro S."/>
            <person name="Treu L."/>
            <person name="Rodriguez-R L.M."/>
            <person name="Kovalovszki A."/>
            <person name="Ziels R.M."/>
            <person name="Maus I."/>
            <person name="Zhu X."/>
            <person name="Kougias P.G."/>
            <person name="Basile A."/>
            <person name="Luo G."/>
            <person name="Schluter A."/>
            <person name="Konstantinidis K.T."/>
            <person name="Angelidaki I."/>
        </authorList>
    </citation>
    <scope>NUCLEOTIDE SEQUENCE [LARGE SCALE GENOMIC DNA]</scope>
    <source>
        <strain evidence="3">AS22ysBPME_79</strain>
    </source>
</reference>
<dbReference type="AlphaFoldDB" id="A0A7K4C0I0"/>
<organism evidence="3 4">
    <name type="scientific">Candidatus Iainarchaeum sp</name>
    <dbReference type="NCBI Taxonomy" id="3101447"/>
    <lineage>
        <taxon>Archaea</taxon>
        <taxon>Candidatus Iainarchaeota</taxon>
        <taxon>Candidatus Iainarchaeia</taxon>
        <taxon>Candidatus Iainarchaeales</taxon>
        <taxon>Candidatus Iainarchaeaceae</taxon>
        <taxon>Candidatus Iainarchaeum</taxon>
    </lineage>
</organism>
<dbReference type="SUPFAM" id="SSF52540">
    <property type="entry name" value="P-loop containing nucleoside triphosphate hydrolases"/>
    <property type="match status" value="1"/>
</dbReference>
<dbReference type="InterPro" id="IPR027417">
    <property type="entry name" value="P-loop_NTPase"/>
</dbReference>
<dbReference type="InterPro" id="IPR001482">
    <property type="entry name" value="T2SS/T4SS_dom"/>
</dbReference>
<dbReference type="Proteomes" id="UP000526302">
    <property type="component" value="Unassembled WGS sequence"/>
</dbReference>
<name>A0A7K4C0I0_9ARCH</name>
<dbReference type="PANTHER" id="PTHR30486">
    <property type="entry name" value="TWITCHING MOTILITY PROTEIN PILT"/>
    <property type="match status" value="1"/>
</dbReference>
<dbReference type="CDD" id="cd01130">
    <property type="entry name" value="VirB11-like_ATPase"/>
    <property type="match status" value="1"/>
</dbReference>
<dbReference type="InterPro" id="IPR050921">
    <property type="entry name" value="T4SS_GSP_E_ATPase"/>
</dbReference>
<evidence type="ECO:0000259" key="2">
    <source>
        <dbReference type="Pfam" id="PF00437"/>
    </source>
</evidence>
<dbReference type="Gene3D" id="3.30.450.380">
    <property type="match status" value="1"/>
</dbReference>
<evidence type="ECO:0000313" key="3">
    <source>
        <dbReference type="EMBL" id="NMA44829.1"/>
    </source>
</evidence>
<comment type="similarity">
    <text evidence="1">Belongs to the GSP E family.</text>
</comment>
<protein>
    <submittedName>
        <fullName evidence="3">CpaF family protein</fullName>
    </submittedName>
</protein>
<evidence type="ECO:0000313" key="4">
    <source>
        <dbReference type="Proteomes" id="UP000526302"/>
    </source>
</evidence>
<dbReference type="GO" id="GO:0016887">
    <property type="term" value="F:ATP hydrolysis activity"/>
    <property type="evidence" value="ECO:0007669"/>
    <property type="project" value="InterPro"/>
</dbReference>
<dbReference type="Gene3D" id="3.40.50.300">
    <property type="entry name" value="P-loop containing nucleotide triphosphate hydrolases"/>
    <property type="match status" value="1"/>
</dbReference>
<sequence length="468" mass="53881">MKKDIEVSINPIEFSKKLSICSSGEIVASKDKKYLLVNLPELCEKEQNIFQESFKELKQSTKKIENKSDIYFFLKSYCLDNLILLNKEQREKILYWLEIESLNESILTPLLVDPDFEEIVINGPNKPIMVYHRTFGWLITNTQFNSDNKIKNIINKMAAPLGRQLTFHTPLLNAVLKNGSRLNASANPIAFSGINCTIRKFKENPLTPIDIVYSNTISKEVMSFLWLAMQTNSSILVCGNTGSGKTTTLNSLFCFLPKEERIIVVEETPELVLPQNHKIKLNTCDQLEISLEKLIENTFRMRPDRVIVGEIRTKQEANAFINTMLAGQARGSYATFHAESASEAIQRLKTFGIEENSLGCLDLIIVQKRINKIDKKTKTRKEERKVIEVCEVIKSGKEITLNQLFEYNFEKNKLVKKNEGKKIIDKIKKTFSVNEKEIKKMLKEKEKLIEKLYGKVNFQEFFELAEQE</sequence>
<dbReference type="EMBL" id="JAAZKV010000026">
    <property type="protein sequence ID" value="NMA44829.1"/>
    <property type="molecule type" value="Genomic_DNA"/>
</dbReference>